<evidence type="ECO:0000313" key="3">
    <source>
        <dbReference type="EMBL" id="KAL3840846.1"/>
    </source>
</evidence>
<reference evidence="3 4" key="1">
    <citation type="submission" date="2024-12" db="EMBL/GenBank/DDBJ databases">
        <title>The unique morphological basis and parallel evolutionary history of personate flowers in Penstemon.</title>
        <authorList>
            <person name="Depatie T.H."/>
            <person name="Wessinger C.A."/>
        </authorList>
    </citation>
    <scope>NUCLEOTIDE SEQUENCE [LARGE SCALE GENOMIC DNA]</scope>
    <source>
        <strain evidence="3">WTNN_2</strain>
        <tissue evidence="3">Leaf</tissue>
    </source>
</reference>
<feature type="compositionally biased region" description="Low complexity" evidence="1">
    <location>
        <begin position="348"/>
        <end position="385"/>
    </location>
</feature>
<organism evidence="3 4">
    <name type="scientific">Penstemon smallii</name>
    <dbReference type="NCBI Taxonomy" id="265156"/>
    <lineage>
        <taxon>Eukaryota</taxon>
        <taxon>Viridiplantae</taxon>
        <taxon>Streptophyta</taxon>
        <taxon>Embryophyta</taxon>
        <taxon>Tracheophyta</taxon>
        <taxon>Spermatophyta</taxon>
        <taxon>Magnoliopsida</taxon>
        <taxon>eudicotyledons</taxon>
        <taxon>Gunneridae</taxon>
        <taxon>Pentapetalae</taxon>
        <taxon>asterids</taxon>
        <taxon>lamiids</taxon>
        <taxon>Lamiales</taxon>
        <taxon>Plantaginaceae</taxon>
        <taxon>Cheloneae</taxon>
        <taxon>Penstemon</taxon>
    </lineage>
</organism>
<gene>
    <name evidence="3" type="ORF">ACJIZ3_025437</name>
</gene>
<keyword evidence="2" id="KW-1133">Transmembrane helix</keyword>
<keyword evidence="2" id="KW-0472">Membrane</keyword>
<dbReference type="PANTHER" id="PTHR34775">
    <property type="entry name" value="TRANSMEMBRANE PROTEIN"/>
    <property type="match status" value="1"/>
</dbReference>
<name>A0ABD3TUM1_9LAMI</name>
<evidence type="ECO:0000256" key="1">
    <source>
        <dbReference type="SAM" id="MobiDB-lite"/>
    </source>
</evidence>
<keyword evidence="4" id="KW-1185">Reference proteome</keyword>
<dbReference type="EMBL" id="JBJXBP010000003">
    <property type="protein sequence ID" value="KAL3840846.1"/>
    <property type="molecule type" value="Genomic_DNA"/>
</dbReference>
<evidence type="ECO:0000313" key="4">
    <source>
        <dbReference type="Proteomes" id="UP001634393"/>
    </source>
</evidence>
<sequence>MNSPTPLPTQQAIWGLKDGYFMIQNQTLDVVTMRTHDASFLAVEEGVRFRVSSAVEIDENDYVENKERVEVEFVEEDEVNSEGPKQELLGNENEDNADISDRVAENEGVVAGEFAQLIDVDGYEKEVEALNHCSKVDNAVMTEAAENEVVGGDKVESEIDSFQQLLVGVRTDESEYFGGHGLEEDAKDFQEQFEVLDDIDSVEEQIGSQEESLEVDEIGYDNEGEMEKSGLNTSMIIGVSVVSIILASIAFLYHSNKARSTSSAQQAQPVLEKETTPLPTPIEKKVEFFARPSFRPPMEEAPKELNHNINVPTVKLIGEIDVGELSSSLRSCGSKYEMMESEESNTTSFFPKKSSVPQPFSSSPTQPSPMEISTTSSHSHGSFTTEMKIVKKEGGKNGKAKIEVVTPVRRSSRLRNRDSVMSSP</sequence>
<feature type="compositionally biased region" description="Basic and acidic residues" evidence="1">
    <location>
        <begin position="388"/>
        <end position="402"/>
    </location>
</feature>
<evidence type="ECO:0000256" key="2">
    <source>
        <dbReference type="SAM" id="Phobius"/>
    </source>
</evidence>
<feature type="region of interest" description="Disordered" evidence="1">
    <location>
        <begin position="340"/>
        <end position="424"/>
    </location>
</feature>
<protein>
    <submittedName>
        <fullName evidence="3">Uncharacterized protein</fullName>
    </submittedName>
</protein>
<dbReference type="Proteomes" id="UP001634393">
    <property type="component" value="Unassembled WGS sequence"/>
</dbReference>
<proteinExistence type="predicted"/>
<comment type="caution">
    <text evidence="3">The sequence shown here is derived from an EMBL/GenBank/DDBJ whole genome shotgun (WGS) entry which is preliminary data.</text>
</comment>
<dbReference type="PANTHER" id="PTHR34775:SF6">
    <property type="entry name" value="TRANSMEMBRANE PROTEIN"/>
    <property type="match status" value="1"/>
</dbReference>
<accession>A0ABD3TUM1</accession>
<keyword evidence="2" id="KW-0812">Transmembrane</keyword>
<dbReference type="AlphaFoldDB" id="A0ABD3TUM1"/>
<feature type="transmembrane region" description="Helical" evidence="2">
    <location>
        <begin position="235"/>
        <end position="253"/>
    </location>
</feature>